<dbReference type="STRING" id="1162668.LFE_1318"/>
<reference evidence="1 2" key="1">
    <citation type="journal article" date="2012" name="J. Bacteriol.">
        <title>Complete Genome Sequence of Leptospirillum ferrooxidans Strain C2-3, Isolated from a Fresh Volcanic Ash Deposit on the Island of Miyake, Japan.</title>
        <authorList>
            <person name="Fujimura R."/>
            <person name="Sato Y."/>
            <person name="Nishizawa T."/>
            <person name="Oshima K."/>
            <person name="Kim S.-W."/>
            <person name="Hattori M."/>
            <person name="Kamijo T."/>
            <person name="Ohta H."/>
        </authorList>
    </citation>
    <scope>NUCLEOTIDE SEQUENCE [LARGE SCALE GENOMIC DNA]</scope>
    <source>
        <strain evidence="1 2">C2-3</strain>
    </source>
</reference>
<dbReference type="KEGG" id="lfc:LFE_1318"/>
<dbReference type="Proteomes" id="UP000007382">
    <property type="component" value="Chromosome"/>
</dbReference>
<evidence type="ECO:0000313" key="2">
    <source>
        <dbReference type="Proteomes" id="UP000007382"/>
    </source>
</evidence>
<organism evidence="1 2">
    <name type="scientific">Leptospirillum ferrooxidans (strain C2-3)</name>
    <dbReference type="NCBI Taxonomy" id="1162668"/>
    <lineage>
        <taxon>Bacteria</taxon>
        <taxon>Pseudomonadati</taxon>
        <taxon>Nitrospirota</taxon>
        <taxon>Nitrospiria</taxon>
        <taxon>Nitrospirales</taxon>
        <taxon>Nitrospiraceae</taxon>
        <taxon>Leptospirillum</taxon>
    </lineage>
</organism>
<dbReference type="HOGENOM" id="CLU_2130383_0_0_0"/>
<gene>
    <name evidence="1" type="ordered locus">LFE_1318</name>
</gene>
<dbReference type="EMBL" id="AP012342">
    <property type="protein sequence ID" value="BAM07001.1"/>
    <property type="molecule type" value="Genomic_DNA"/>
</dbReference>
<reference evidence="2" key="2">
    <citation type="submission" date="2012-03" db="EMBL/GenBank/DDBJ databases">
        <title>The complete genome sequence of the pioneer microbe on fresh volcanic deposit, Leptospirillum ferrooxidans strain C2-3.</title>
        <authorList>
            <person name="Fujimura R."/>
            <person name="Sato Y."/>
            <person name="Nishizawa T."/>
            <person name="Nanba K."/>
            <person name="Oshima K."/>
            <person name="Hattori M."/>
            <person name="Kamijo T."/>
            <person name="Ohta H."/>
        </authorList>
    </citation>
    <scope>NUCLEOTIDE SEQUENCE [LARGE SCALE GENOMIC DNA]</scope>
    <source>
        <strain evidence="2">C2-3</strain>
    </source>
</reference>
<protein>
    <submittedName>
        <fullName evidence="1">Putative DNA (Cytosine5) methyltransferase</fullName>
    </submittedName>
</protein>
<proteinExistence type="predicted"/>
<sequence length="113" mass="12915">MGRTDEEEREEGDALRFPDALQIKIDMSEKDPDERNAFPRIFLPKAGRWSVSVQAEREIPEPTQEPLRRSHWTLGWPTFATTSDGFRIHPDAETFLVMKRAPLGAEETLPGIP</sequence>
<keyword evidence="2" id="KW-1185">Reference proteome</keyword>
<name>I0IP02_LEPFC</name>
<keyword evidence="1" id="KW-0489">Methyltransferase</keyword>
<keyword evidence="1" id="KW-0808">Transferase</keyword>
<evidence type="ECO:0000313" key="1">
    <source>
        <dbReference type="EMBL" id="BAM07001.1"/>
    </source>
</evidence>
<dbReference type="AlphaFoldDB" id="I0IP02"/>
<accession>I0IP02</accession>
<dbReference type="GO" id="GO:0032259">
    <property type="term" value="P:methylation"/>
    <property type="evidence" value="ECO:0007669"/>
    <property type="project" value="UniProtKB-KW"/>
</dbReference>
<dbReference type="GO" id="GO:0008168">
    <property type="term" value="F:methyltransferase activity"/>
    <property type="evidence" value="ECO:0007669"/>
    <property type="project" value="UniProtKB-KW"/>
</dbReference>